<dbReference type="InterPro" id="IPR036812">
    <property type="entry name" value="NAD(P)_OxRdtase_dom_sf"/>
</dbReference>
<evidence type="ECO:0000313" key="5">
    <source>
        <dbReference type="Proteomes" id="UP000305067"/>
    </source>
</evidence>
<protein>
    <submittedName>
        <fullName evidence="4">Arylalcohol dehydrogenase</fullName>
    </submittedName>
</protein>
<dbReference type="OrthoDB" id="48988at2759"/>
<dbReference type="EMBL" id="ML178819">
    <property type="protein sequence ID" value="TFL03825.1"/>
    <property type="molecule type" value="Genomic_DNA"/>
</dbReference>
<keyword evidence="5" id="KW-1185">Reference proteome</keyword>
<reference evidence="4 5" key="1">
    <citation type="journal article" date="2019" name="Nat. Ecol. Evol.">
        <title>Megaphylogeny resolves global patterns of mushroom evolution.</title>
        <authorList>
            <person name="Varga T."/>
            <person name="Krizsan K."/>
            <person name="Foldi C."/>
            <person name="Dima B."/>
            <person name="Sanchez-Garcia M."/>
            <person name="Sanchez-Ramirez S."/>
            <person name="Szollosi G.J."/>
            <person name="Szarkandi J.G."/>
            <person name="Papp V."/>
            <person name="Albert L."/>
            <person name="Andreopoulos W."/>
            <person name="Angelini C."/>
            <person name="Antonin V."/>
            <person name="Barry K.W."/>
            <person name="Bougher N.L."/>
            <person name="Buchanan P."/>
            <person name="Buyck B."/>
            <person name="Bense V."/>
            <person name="Catcheside P."/>
            <person name="Chovatia M."/>
            <person name="Cooper J."/>
            <person name="Damon W."/>
            <person name="Desjardin D."/>
            <person name="Finy P."/>
            <person name="Geml J."/>
            <person name="Haridas S."/>
            <person name="Hughes K."/>
            <person name="Justo A."/>
            <person name="Karasinski D."/>
            <person name="Kautmanova I."/>
            <person name="Kiss B."/>
            <person name="Kocsube S."/>
            <person name="Kotiranta H."/>
            <person name="LaButti K.M."/>
            <person name="Lechner B.E."/>
            <person name="Liimatainen K."/>
            <person name="Lipzen A."/>
            <person name="Lukacs Z."/>
            <person name="Mihaltcheva S."/>
            <person name="Morgado L.N."/>
            <person name="Niskanen T."/>
            <person name="Noordeloos M.E."/>
            <person name="Ohm R.A."/>
            <person name="Ortiz-Santana B."/>
            <person name="Ovrebo C."/>
            <person name="Racz N."/>
            <person name="Riley R."/>
            <person name="Savchenko A."/>
            <person name="Shiryaev A."/>
            <person name="Soop K."/>
            <person name="Spirin V."/>
            <person name="Szebenyi C."/>
            <person name="Tomsovsky M."/>
            <person name="Tulloss R.E."/>
            <person name="Uehling J."/>
            <person name="Grigoriev I.V."/>
            <person name="Vagvolgyi C."/>
            <person name="Papp T."/>
            <person name="Martin F.M."/>
            <person name="Miettinen O."/>
            <person name="Hibbett D.S."/>
            <person name="Nagy L.G."/>
        </authorList>
    </citation>
    <scope>NUCLEOTIDE SEQUENCE [LARGE SCALE GENOMIC DNA]</scope>
    <source>
        <strain evidence="4 5">CBS 309.79</strain>
    </source>
</reference>
<dbReference type="InterPro" id="IPR050523">
    <property type="entry name" value="AKR_Detox_Biosynth"/>
</dbReference>
<evidence type="ECO:0000259" key="3">
    <source>
        <dbReference type="Pfam" id="PF00248"/>
    </source>
</evidence>
<keyword evidence="1" id="KW-0521">NADP</keyword>
<dbReference type="Gene3D" id="3.20.20.100">
    <property type="entry name" value="NADP-dependent oxidoreductase domain"/>
    <property type="match status" value="1"/>
</dbReference>
<evidence type="ECO:0000256" key="2">
    <source>
        <dbReference type="ARBA" id="ARBA00038157"/>
    </source>
</evidence>
<name>A0A5C3QPB7_9AGAR</name>
<organism evidence="4 5">
    <name type="scientific">Pterulicium gracile</name>
    <dbReference type="NCBI Taxonomy" id="1884261"/>
    <lineage>
        <taxon>Eukaryota</taxon>
        <taxon>Fungi</taxon>
        <taxon>Dikarya</taxon>
        <taxon>Basidiomycota</taxon>
        <taxon>Agaricomycotina</taxon>
        <taxon>Agaricomycetes</taxon>
        <taxon>Agaricomycetidae</taxon>
        <taxon>Agaricales</taxon>
        <taxon>Pleurotineae</taxon>
        <taxon>Pterulaceae</taxon>
        <taxon>Pterulicium</taxon>
    </lineage>
</organism>
<comment type="similarity">
    <text evidence="2">Belongs to the aldo/keto reductase family. Aldo/keto reductase 2 subfamily.</text>
</comment>
<dbReference type="Pfam" id="PF00248">
    <property type="entry name" value="Aldo_ket_red"/>
    <property type="match status" value="1"/>
</dbReference>
<dbReference type="SUPFAM" id="SSF51430">
    <property type="entry name" value="NAD(P)-linked oxidoreductase"/>
    <property type="match status" value="1"/>
</dbReference>
<dbReference type="InterPro" id="IPR023210">
    <property type="entry name" value="NADP_OxRdtase_dom"/>
</dbReference>
<proteinExistence type="inferred from homology"/>
<gene>
    <name evidence="4" type="ORF">BDV98DRAFT_563114</name>
</gene>
<dbReference type="STRING" id="1884261.A0A5C3QPB7"/>
<dbReference type="Proteomes" id="UP000305067">
    <property type="component" value="Unassembled WGS sequence"/>
</dbReference>
<sequence length="382" mass="43201">MPKQFGAPAPPPVTPLGRYRVLAPRAGLHVSPIQLGAMSIGDKWGEYGMGEMDKESSFKLLDAYYDKGGNFIDTANNYQETTSESFIGEWMEKRGNRDRIVVATKYSMNTRMHQDDKHALVNYGGNSTKSLHISVEESLKRLKTSYIDILYLHWWDWSTPIEEIMNSLHHLVASGKVLYLGISDTPAWVVTKANMYARLLGKTPFVIYQGQWNVLERSFEREIIPMAREEGLALAPWSVLGGGKLRSDAEDERRRQTNENGRTLMGSWERTETEIKASRILEEIAKEVGTPHLTAVAIAYVMQKTPYVFPIIGGRKVEQLEANLDSLTISLTDEHIKRIESAVPFELGFPYDLIGHHDGYNFAFQAASAMEERPRVRPVGHQ</sequence>
<accession>A0A5C3QPB7</accession>
<evidence type="ECO:0000313" key="4">
    <source>
        <dbReference type="EMBL" id="TFL03825.1"/>
    </source>
</evidence>
<dbReference type="AlphaFoldDB" id="A0A5C3QPB7"/>
<dbReference type="PANTHER" id="PTHR43364">
    <property type="entry name" value="NADH-SPECIFIC METHYLGLYOXAL REDUCTASE-RELATED"/>
    <property type="match status" value="1"/>
</dbReference>
<feature type="domain" description="NADP-dependent oxidoreductase" evidence="3">
    <location>
        <begin position="32"/>
        <end position="342"/>
    </location>
</feature>
<evidence type="ECO:0000256" key="1">
    <source>
        <dbReference type="ARBA" id="ARBA00022857"/>
    </source>
</evidence>
<dbReference type="PANTHER" id="PTHR43364:SF7">
    <property type="entry name" value="NADP-DEPENDENT OXIDOREDUCTASE DOMAIN-CONTAINING PROTEIN-RELATED"/>
    <property type="match status" value="1"/>
</dbReference>